<feature type="transmembrane region" description="Helical" evidence="1">
    <location>
        <begin position="58"/>
        <end position="75"/>
    </location>
</feature>
<evidence type="ECO:0000256" key="1">
    <source>
        <dbReference type="SAM" id="Phobius"/>
    </source>
</evidence>
<gene>
    <name evidence="2" type="ORF">N869_02080</name>
</gene>
<dbReference type="RefSeq" id="WP_035060869.1">
    <property type="nucleotide sequence ID" value="NZ_AXCZ01000099.1"/>
</dbReference>
<feature type="transmembrane region" description="Helical" evidence="1">
    <location>
        <begin position="81"/>
        <end position="99"/>
    </location>
</feature>
<organism evidence="2 3">
    <name type="scientific">Cellulomonas bogoriensis 69B4 = DSM 16987</name>
    <dbReference type="NCBI Taxonomy" id="1386082"/>
    <lineage>
        <taxon>Bacteria</taxon>
        <taxon>Bacillati</taxon>
        <taxon>Actinomycetota</taxon>
        <taxon>Actinomycetes</taxon>
        <taxon>Micrococcales</taxon>
        <taxon>Cellulomonadaceae</taxon>
        <taxon>Cellulomonas</taxon>
    </lineage>
</organism>
<feature type="transmembrane region" description="Helical" evidence="1">
    <location>
        <begin position="417"/>
        <end position="440"/>
    </location>
</feature>
<accession>A0A0A0BWX5</accession>
<feature type="transmembrane region" description="Helical" evidence="1">
    <location>
        <begin position="170"/>
        <end position="191"/>
    </location>
</feature>
<keyword evidence="1" id="KW-0812">Transmembrane</keyword>
<name>A0A0A0BWX5_9CELL</name>
<comment type="caution">
    <text evidence="2">The sequence shown here is derived from an EMBL/GenBank/DDBJ whole genome shotgun (WGS) entry which is preliminary data.</text>
</comment>
<feature type="transmembrane region" description="Helical" evidence="1">
    <location>
        <begin position="23"/>
        <end position="51"/>
    </location>
</feature>
<feature type="transmembrane region" description="Helical" evidence="1">
    <location>
        <begin position="257"/>
        <end position="290"/>
    </location>
</feature>
<dbReference type="InterPro" id="IPR051533">
    <property type="entry name" value="WaaL-like"/>
</dbReference>
<feature type="transmembrane region" description="Helical" evidence="1">
    <location>
        <begin position="111"/>
        <end position="128"/>
    </location>
</feature>
<reference evidence="2 3" key="1">
    <citation type="submission" date="2013-08" db="EMBL/GenBank/DDBJ databases">
        <title>Genome sequencing of Cellulomonas bogoriensis 69B4.</title>
        <authorList>
            <person name="Chen F."/>
            <person name="Li Y."/>
            <person name="Wang G."/>
        </authorList>
    </citation>
    <scope>NUCLEOTIDE SEQUENCE [LARGE SCALE GENOMIC DNA]</scope>
    <source>
        <strain evidence="2 3">69B4</strain>
    </source>
</reference>
<sequence>MSTLHTGTASPAPALWRVLPLTLAVAVVAGLSIVVTPVGPVAVAGAALLALAVWRRPVVAAVVVAAVVPALSGLGRGLVIPGLKISEVLLLGCAVVVFLRRPEGWRRFSATDAGLGLFAVAGIGFGIYHQLRGVEGYPDMLLRAGLLPAFLFATWWTASRAVRNREDLVLVLRWVLGLSLLPALVGLAQYADVPGVREVLLVTVGEGLLPLPGEINPRVTGPFTIAHSFGGYLIVPVVLATVLLLRGDRTVLRRWQLLTVLAVDVAALVLAVTVTFFFWVPFAVLVAAAVVRRLGRAILLLAVLAAVVGALFSTALDARMEEQTTPAAGTTEGLLPQTVQYRMLVWERDYLPLLSRAAGVGIGIDTPSSVQFDSTENQYLTLVLRGGVGLLLAAVVGLVALGARARRTARSRDGTESAAAATVLGILLFLPFAALIWPYLTNAGFPQSLLGFAGAALAADRWRRATFTGPRYGRPVPGSVPEVTRSG</sequence>
<dbReference type="PANTHER" id="PTHR37422:SF13">
    <property type="entry name" value="LIPOPOLYSACCHARIDE BIOSYNTHESIS PROTEIN PA4999-RELATED"/>
    <property type="match status" value="1"/>
</dbReference>
<keyword evidence="3" id="KW-1185">Reference proteome</keyword>
<feature type="transmembrane region" description="Helical" evidence="1">
    <location>
        <begin position="225"/>
        <end position="245"/>
    </location>
</feature>
<dbReference type="OrthoDB" id="4773934at2"/>
<evidence type="ECO:0000313" key="2">
    <source>
        <dbReference type="EMBL" id="KGM12172.1"/>
    </source>
</evidence>
<proteinExistence type="predicted"/>
<evidence type="ECO:0000313" key="3">
    <source>
        <dbReference type="Proteomes" id="UP000054314"/>
    </source>
</evidence>
<protein>
    <recommendedName>
        <fullName evidence="4">O-antigen polymerase</fullName>
    </recommendedName>
</protein>
<feature type="transmembrane region" description="Helical" evidence="1">
    <location>
        <begin position="296"/>
        <end position="316"/>
    </location>
</feature>
<keyword evidence="1" id="KW-1133">Transmembrane helix</keyword>
<evidence type="ECO:0008006" key="4">
    <source>
        <dbReference type="Google" id="ProtNLM"/>
    </source>
</evidence>
<feature type="transmembrane region" description="Helical" evidence="1">
    <location>
        <begin position="140"/>
        <end position="158"/>
    </location>
</feature>
<dbReference type="PANTHER" id="PTHR37422">
    <property type="entry name" value="TEICHURONIC ACID BIOSYNTHESIS PROTEIN TUAE"/>
    <property type="match status" value="1"/>
</dbReference>
<feature type="transmembrane region" description="Helical" evidence="1">
    <location>
        <begin position="382"/>
        <end position="405"/>
    </location>
</feature>
<dbReference type="EMBL" id="AXCZ01000099">
    <property type="protein sequence ID" value="KGM12172.1"/>
    <property type="molecule type" value="Genomic_DNA"/>
</dbReference>
<dbReference type="Proteomes" id="UP000054314">
    <property type="component" value="Unassembled WGS sequence"/>
</dbReference>
<keyword evidence="1" id="KW-0472">Membrane</keyword>
<dbReference type="AlphaFoldDB" id="A0A0A0BWX5"/>